<dbReference type="OrthoDB" id="271821at2"/>
<dbReference type="NCBIfam" id="NF033547">
    <property type="entry name" value="transpos_IS1595"/>
    <property type="match status" value="1"/>
</dbReference>
<dbReference type="EMBL" id="PJCH01000001">
    <property type="protein sequence ID" value="PQA89658.1"/>
    <property type="molecule type" value="Genomic_DNA"/>
</dbReference>
<dbReference type="SMART" id="SM01126">
    <property type="entry name" value="DDE_Tnp_IS1595"/>
    <property type="match status" value="1"/>
</dbReference>
<dbReference type="Proteomes" id="UP000239504">
    <property type="component" value="Unassembled WGS sequence"/>
</dbReference>
<dbReference type="Pfam" id="PF12760">
    <property type="entry name" value="Zn_ribbon_IS1595"/>
    <property type="match status" value="1"/>
</dbReference>
<reference evidence="2 3" key="1">
    <citation type="submission" date="2017-12" db="EMBL/GenBank/DDBJ databases">
        <authorList>
            <person name="Hurst M.R.H."/>
        </authorList>
    </citation>
    <scope>NUCLEOTIDE SEQUENCE [LARGE SCALE GENOMIC DNA]</scope>
    <source>
        <strain evidence="2 3">SY-3-19</strain>
    </source>
</reference>
<dbReference type="RefSeq" id="WP_104828360.1">
    <property type="nucleotide sequence ID" value="NZ_PJCH01000001.1"/>
</dbReference>
<evidence type="ECO:0000313" key="3">
    <source>
        <dbReference type="Proteomes" id="UP000239504"/>
    </source>
</evidence>
<protein>
    <submittedName>
        <fullName evidence="2">IS1595 family transposase</fullName>
    </submittedName>
</protein>
<name>A0A2S7KB30_9PROT</name>
<dbReference type="InterPro" id="IPR024445">
    <property type="entry name" value="Tnp_ISXO2-like"/>
</dbReference>
<gene>
    <name evidence="2" type="ORF">CW354_02005</name>
</gene>
<dbReference type="AlphaFoldDB" id="A0A2S7KB30"/>
<dbReference type="InterPro" id="IPR024442">
    <property type="entry name" value="Transposase_Zn_ribbon"/>
</dbReference>
<dbReference type="Pfam" id="PF12762">
    <property type="entry name" value="DDE_Tnp_IS1595"/>
    <property type="match status" value="1"/>
</dbReference>
<evidence type="ECO:0000313" key="2">
    <source>
        <dbReference type="EMBL" id="PQA89658.1"/>
    </source>
</evidence>
<proteinExistence type="predicted"/>
<feature type="domain" description="ISXO2-like transposase" evidence="1">
    <location>
        <begin position="141"/>
        <end position="291"/>
    </location>
</feature>
<evidence type="ECO:0000259" key="1">
    <source>
        <dbReference type="SMART" id="SM01126"/>
    </source>
</evidence>
<comment type="caution">
    <text evidence="2">The sequence shown here is derived from an EMBL/GenBank/DDBJ whole genome shotgun (WGS) entry which is preliminary data.</text>
</comment>
<accession>A0A2S7KB30</accession>
<keyword evidence="3" id="KW-1185">Reference proteome</keyword>
<sequence length="325" mass="36879">MAQHFLLSKAAKTLSLLDVVKMADADVETLFAQLRWPETQGEAVCAHCGSLTVYDCRRPSGAPRYRCKDCGKDFSITSGTLFASHKMPLRTYLLAILLFCNEVKGKSMLAMSRELGLSYKTAFVLCHKLREAMAQEHKGREMGGEGVQAEIDGAYFGGYVKPANLRENRKDRRFKVNQSGKRRCVVVVREREGKTTPQVFKTEAEATHWIKRRVDPATVIHADEAPSWNSLHGKFEVLRINHEIAYSLDGACTNQAESFFSRLRRAEQGHHHWISGPYLLRYAQEASWREDHRRRSNGWQVNRVAGNALAAKQSVDFTGYWQRSA</sequence>
<organism evidence="2 3">
    <name type="scientific">Hyphococcus luteus</name>
    <dbReference type="NCBI Taxonomy" id="2058213"/>
    <lineage>
        <taxon>Bacteria</taxon>
        <taxon>Pseudomonadati</taxon>
        <taxon>Pseudomonadota</taxon>
        <taxon>Alphaproteobacteria</taxon>
        <taxon>Parvularculales</taxon>
        <taxon>Parvularculaceae</taxon>
        <taxon>Hyphococcus</taxon>
    </lineage>
</organism>